<protein>
    <submittedName>
        <fullName evidence="1">Uncharacterized protein</fullName>
    </submittedName>
</protein>
<organism evidence="1 2">
    <name type="scientific">Aulographum hederae CBS 113979</name>
    <dbReference type="NCBI Taxonomy" id="1176131"/>
    <lineage>
        <taxon>Eukaryota</taxon>
        <taxon>Fungi</taxon>
        <taxon>Dikarya</taxon>
        <taxon>Ascomycota</taxon>
        <taxon>Pezizomycotina</taxon>
        <taxon>Dothideomycetes</taxon>
        <taxon>Pleosporomycetidae</taxon>
        <taxon>Aulographales</taxon>
        <taxon>Aulographaceae</taxon>
    </lineage>
</organism>
<sequence>MSLRFMSARLLHDWRILKSQRFALLPRCIPHLTDTSGWVLDMAGESMRNLLHGNAPWISRLRMSPRCFGLAPSFA</sequence>
<keyword evidence="2" id="KW-1185">Reference proteome</keyword>
<name>A0A6G1GV15_9PEZI</name>
<dbReference type="Proteomes" id="UP000800041">
    <property type="component" value="Unassembled WGS sequence"/>
</dbReference>
<reference evidence="1" key="1">
    <citation type="journal article" date="2020" name="Stud. Mycol.">
        <title>101 Dothideomycetes genomes: a test case for predicting lifestyles and emergence of pathogens.</title>
        <authorList>
            <person name="Haridas S."/>
            <person name="Albert R."/>
            <person name="Binder M."/>
            <person name="Bloem J."/>
            <person name="Labutti K."/>
            <person name="Salamov A."/>
            <person name="Andreopoulos B."/>
            <person name="Baker S."/>
            <person name="Barry K."/>
            <person name="Bills G."/>
            <person name="Bluhm B."/>
            <person name="Cannon C."/>
            <person name="Castanera R."/>
            <person name="Culley D."/>
            <person name="Daum C."/>
            <person name="Ezra D."/>
            <person name="Gonzalez J."/>
            <person name="Henrissat B."/>
            <person name="Kuo A."/>
            <person name="Liang C."/>
            <person name="Lipzen A."/>
            <person name="Lutzoni F."/>
            <person name="Magnuson J."/>
            <person name="Mondo S."/>
            <person name="Nolan M."/>
            <person name="Ohm R."/>
            <person name="Pangilinan J."/>
            <person name="Park H.-J."/>
            <person name="Ramirez L."/>
            <person name="Alfaro M."/>
            <person name="Sun H."/>
            <person name="Tritt A."/>
            <person name="Yoshinaga Y."/>
            <person name="Zwiers L.-H."/>
            <person name="Turgeon B."/>
            <person name="Goodwin S."/>
            <person name="Spatafora J."/>
            <person name="Crous P."/>
            <person name="Grigoriev I."/>
        </authorList>
    </citation>
    <scope>NUCLEOTIDE SEQUENCE</scope>
    <source>
        <strain evidence="1">CBS 113979</strain>
    </source>
</reference>
<dbReference type="EMBL" id="ML977167">
    <property type="protein sequence ID" value="KAF1984599.1"/>
    <property type="molecule type" value="Genomic_DNA"/>
</dbReference>
<gene>
    <name evidence="1" type="ORF">K402DRAFT_139916</name>
</gene>
<dbReference type="AlphaFoldDB" id="A0A6G1GV15"/>
<accession>A0A6G1GV15</accession>
<evidence type="ECO:0000313" key="2">
    <source>
        <dbReference type="Proteomes" id="UP000800041"/>
    </source>
</evidence>
<evidence type="ECO:0000313" key="1">
    <source>
        <dbReference type="EMBL" id="KAF1984599.1"/>
    </source>
</evidence>
<proteinExistence type="predicted"/>